<protein>
    <submittedName>
        <fullName evidence="2">Uncharacterized protein</fullName>
    </submittedName>
</protein>
<proteinExistence type="predicted"/>
<evidence type="ECO:0000256" key="1">
    <source>
        <dbReference type="SAM" id="Phobius"/>
    </source>
</evidence>
<dbReference type="Proteomes" id="UP000177141">
    <property type="component" value="Unassembled WGS sequence"/>
</dbReference>
<reference evidence="2 3" key="1">
    <citation type="journal article" date="2016" name="Nat. Commun.">
        <title>Thousands of microbial genomes shed light on interconnected biogeochemical processes in an aquifer system.</title>
        <authorList>
            <person name="Anantharaman K."/>
            <person name="Brown C.T."/>
            <person name="Hug L.A."/>
            <person name="Sharon I."/>
            <person name="Castelle C.J."/>
            <person name="Probst A.J."/>
            <person name="Thomas B.C."/>
            <person name="Singh A."/>
            <person name="Wilkins M.J."/>
            <person name="Karaoz U."/>
            <person name="Brodie E.L."/>
            <person name="Williams K.H."/>
            <person name="Hubbard S.S."/>
            <person name="Banfield J.F."/>
        </authorList>
    </citation>
    <scope>NUCLEOTIDE SEQUENCE [LARGE SCALE GENOMIC DNA]</scope>
</reference>
<name>A0A1F7IW22_9BACT</name>
<keyword evidence="1" id="KW-0812">Transmembrane</keyword>
<gene>
    <name evidence="2" type="ORF">A3A93_04830</name>
</gene>
<dbReference type="EMBL" id="MGAL01000030">
    <property type="protein sequence ID" value="OGK47533.1"/>
    <property type="molecule type" value="Genomic_DNA"/>
</dbReference>
<keyword evidence="1" id="KW-1133">Transmembrane helix</keyword>
<dbReference type="STRING" id="1802061.A3A93_04830"/>
<dbReference type="AlphaFoldDB" id="A0A1F7IW22"/>
<organism evidence="2 3">
    <name type="scientific">Candidatus Roizmanbacteria bacterium RIFCSPLOWO2_01_FULL_38_12</name>
    <dbReference type="NCBI Taxonomy" id="1802061"/>
    <lineage>
        <taxon>Bacteria</taxon>
        <taxon>Candidatus Roizmaniibacteriota</taxon>
    </lineage>
</organism>
<evidence type="ECO:0000313" key="2">
    <source>
        <dbReference type="EMBL" id="OGK47533.1"/>
    </source>
</evidence>
<keyword evidence="1" id="KW-0472">Membrane</keyword>
<sequence length="162" mass="17998">MNKKNIIIVVTLLIIIIGLGYLIFRSLGNKPGETTSTDNQPKEKVQQALSVLLEYQKNEDIYTIKSHEVLDGSPDSCQEDLQEDFVEVEFLDKQQRIIYSCAKNTTVTISFGRADQLEAVEEAVGTAVNADEIEVLVPVNDMVDSIVVKDVTGKVIDRAQIN</sequence>
<accession>A0A1F7IW22</accession>
<feature type="transmembrane region" description="Helical" evidence="1">
    <location>
        <begin position="6"/>
        <end position="24"/>
    </location>
</feature>
<comment type="caution">
    <text evidence="2">The sequence shown here is derived from an EMBL/GenBank/DDBJ whole genome shotgun (WGS) entry which is preliminary data.</text>
</comment>
<evidence type="ECO:0000313" key="3">
    <source>
        <dbReference type="Proteomes" id="UP000177141"/>
    </source>
</evidence>